<dbReference type="GO" id="GO:0003777">
    <property type="term" value="F:microtubule motor activity"/>
    <property type="evidence" value="ECO:0007669"/>
    <property type="project" value="InterPro"/>
</dbReference>
<dbReference type="GO" id="GO:0005875">
    <property type="term" value="C:microtubule associated complex"/>
    <property type="evidence" value="ECO:0007669"/>
    <property type="project" value="TreeGrafter"/>
</dbReference>
<dbReference type="PANTHER" id="PTHR47969">
    <property type="entry name" value="CHROMOSOME-ASSOCIATED KINESIN KIF4A-RELATED"/>
    <property type="match status" value="1"/>
</dbReference>
<dbReference type="InterPro" id="IPR027417">
    <property type="entry name" value="P-loop_NTPase"/>
</dbReference>
<dbReference type="InterPro" id="IPR011990">
    <property type="entry name" value="TPR-like_helical_dom_sf"/>
</dbReference>
<dbReference type="InterPro" id="IPR001752">
    <property type="entry name" value="Kinesin_motor_dom"/>
</dbReference>
<sequence length="980" mass="104410">MVDDEALAERQQNKGEAGADTPPAKEGGSKPGSKEGTPTKLKRQSTSGSSAAAGGGATRVRVYVRVRPTVRKNEAKEDSSSAGSSAIHVQSPKLWLLENKEGAGEDGNDAGSRKGERSASPRQFVFDGVLPPDAQQEDVYRAACTETEVIAGVLEGINGCVMCYGQTGAGKTHTLGNVAAGKEGVVWRALSQILTDDAAEGREVRLSYVQIYLEGLYDLLEPKNEVDLREDPKEGVVLTGAQSTPLTSVQQAVGVIEAANRNRVTSATAMNDASSRSHSVLLLDVTTRAGSRILRGKLHLVDLAGSERVKKSEVTGQAFDEAIAINNSLTTLGRCVQALAAGPKGGRPPFRETKLTRLLSGAFGGRANTVLIVCVAPTASDSFETLNSLQFGQQAMSVKVQAKVNASVDFTALEDELFWKYYESQLGRVRAELGAWARLRPTYESQQSLRVALGSVQAKVEAAKLELDELMQAQAEAQAALSGKLARKRKEHESKMKAMRKQQAASSIELERLRALATSKGVALPEAAPTLPKAAKQADSSSSSSSSKRMPADEAVMVDDFIKDSFGAARLSTASGALDGRALEAAARDAMKADSPEGTDRSTQSQEEQAATLEAYQGAVERAWADVQSLEDKAKEVSQAEKDSEAEAQRLEREREDMEATLHEVASDLGRLALLYRTQGKAPHAVPLYMTALAIYEKTLGPDHPEVAKDLVNLGNAFCDQNQHSEAVPLYLRALAIDQAALGDDHPEVAMDLSNLGIVYRVQGRRDEAIALFKRAYDIMAAALGPDDPKTLTVARNLSATQVIEVAVNETPREPPKDLAERLKQKGKARTEEQMEGALQAASEKRDAVLQARVDRAAELGTPRGTRPSTPLPNDMDGAVDISDGPVPMTALSSEPAPSAAPVVTGPDGAPVMPKLKLNMNIKKSVDEGPAATPRSTYSKASSDAARAMADSRAGGKGSARSMLRQQVAKMDYSGLDGDH</sequence>
<feature type="compositionally biased region" description="Basic and acidic residues" evidence="10">
    <location>
        <begin position="843"/>
        <end position="858"/>
    </location>
</feature>
<dbReference type="InterPro" id="IPR019734">
    <property type="entry name" value="TPR_rpt"/>
</dbReference>
<dbReference type="PROSITE" id="PS50067">
    <property type="entry name" value="KINESIN_MOTOR_2"/>
    <property type="match status" value="1"/>
</dbReference>
<keyword evidence="5 9" id="KW-0175">Coiled coil</keyword>
<feature type="domain" description="Kinesin motor" evidence="11">
    <location>
        <begin position="59"/>
        <end position="398"/>
    </location>
</feature>
<evidence type="ECO:0000259" key="11">
    <source>
        <dbReference type="PROSITE" id="PS50067"/>
    </source>
</evidence>
<proteinExistence type="inferred from homology"/>
<evidence type="ECO:0000256" key="7">
    <source>
        <dbReference type="PROSITE-ProRule" id="PRU00339"/>
    </source>
</evidence>
<dbReference type="GO" id="GO:0005524">
    <property type="term" value="F:ATP binding"/>
    <property type="evidence" value="ECO:0007669"/>
    <property type="project" value="UniProtKB-UniRule"/>
</dbReference>
<dbReference type="Pfam" id="PF13374">
    <property type="entry name" value="TPR_10"/>
    <property type="match status" value="1"/>
</dbReference>
<dbReference type="CDD" id="cd00106">
    <property type="entry name" value="KISc"/>
    <property type="match status" value="1"/>
</dbReference>
<feature type="region of interest" description="Disordered" evidence="10">
    <location>
        <begin position="634"/>
        <end position="655"/>
    </location>
</feature>
<dbReference type="SUPFAM" id="SSF48452">
    <property type="entry name" value="TPR-like"/>
    <property type="match status" value="1"/>
</dbReference>
<feature type="binding site" evidence="6">
    <location>
        <begin position="165"/>
        <end position="172"/>
    </location>
    <ligand>
        <name>ATP</name>
        <dbReference type="ChEBI" id="CHEBI:30616"/>
    </ligand>
</feature>
<dbReference type="InterPro" id="IPR036961">
    <property type="entry name" value="Kinesin_motor_dom_sf"/>
</dbReference>
<comment type="subcellular location">
    <subcellularLocation>
        <location evidence="1">Cytoplasm</location>
    </subcellularLocation>
</comment>
<dbReference type="PANTHER" id="PTHR47969:SF15">
    <property type="entry name" value="CHROMOSOME-ASSOCIATED KINESIN KIF4A-RELATED"/>
    <property type="match status" value="1"/>
</dbReference>
<gene>
    <name evidence="12" type="ORF">Ctob_014966</name>
</gene>
<evidence type="ECO:0000256" key="5">
    <source>
        <dbReference type="ARBA" id="ARBA00023054"/>
    </source>
</evidence>
<dbReference type="Gene3D" id="1.25.40.10">
    <property type="entry name" value="Tetratricopeptide repeat domain"/>
    <property type="match status" value="1"/>
</dbReference>
<dbReference type="Pfam" id="PF00225">
    <property type="entry name" value="Kinesin"/>
    <property type="match status" value="1"/>
</dbReference>
<feature type="coiled-coil region" evidence="9">
    <location>
        <begin position="453"/>
        <end position="480"/>
    </location>
</feature>
<feature type="compositionally biased region" description="Basic and acidic residues" evidence="10">
    <location>
        <begin position="587"/>
        <end position="600"/>
    </location>
</feature>
<organism evidence="12 13">
    <name type="scientific">Chrysochromulina tobinii</name>
    <dbReference type="NCBI Taxonomy" id="1460289"/>
    <lineage>
        <taxon>Eukaryota</taxon>
        <taxon>Haptista</taxon>
        <taxon>Haptophyta</taxon>
        <taxon>Prymnesiophyceae</taxon>
        <taxon>Prymnesiales</taxon>
        <taxon>Chrysochromulinaceae</taxon>
        <taxon>Chrysochromulina</taxon>
    </lineage>
</organism>
<dbReference type="GO" id="GO:0007052">
    <property type="term" value="P:mitotic spindle organization"/>
    <property type="evidence" value="ECO:0007669"/>
    <property type="project" value="TreeGrafter"/>
</dbReference>
<dbReference type="GO" id="GO:0005874">
    <property type="term" value="C:microtubule"/>
    <property type="evidence" value="ECO:0007669"/>
    <property type="project" value="UniProtKB-KW"/>
</dbReference>
<dbReference type="PROSITE" id="PS00411">
    <property type="entry name" value="KINESIN_MOTOR_1"/>
    <property type="match status" value="1"/>
</dbReference>
<dbReference type="PROSITE" id="PS50005">
    <property type="entry name" value="TPR"/>
    <property type="match status" value="2"/>
</dbReference>
<evidence type="ECO:0000256" key="6">
    <source>
        <dbReference type="PROSITE-ProRule" id="PRU00283"/>
    </source>
</evidence>
<name>A0A0M0LR85_9EUKA</name>
<feature type="compositionally biased region" description="Low complexity" evidence="10">
    <location>
        <begin position="45"/>
        <end position="61"/>
    </location>
</feature>
<dbReference type="GO" id="GO:0008017">
    <property type="term" value="F:microtubule binding"/>
    <property type="evidence" value="ECO:0007669"/>
    <property type="project" value="InterPro"/>
</dbReference>
<keyword evidence="3 6" id="KW-0547">Nucleotide-binding</keyword>
<accession>A0A0M0LR85</accession>
<feature type="region of interest" description="Disordered" evidence="10">
    <location>
        <begin position="925"/>
        <end position="980"/>
    </location>
</feature>
<keyword evidence="4 6" id="KW-0067">ATP-binding</keyword>
<dbReference type="InterPro" id="IPR019821">
    <property type="entry name" value="Kinesin_motor_CS"/>
</dbReference>
<dbReference type="Pfam" id="PF13424">
    <property type="entry name" value="TPR_12"/>
    <property type="match status" value="1"/>
</dbReference>
<dbReference type="PRINTS" id="PR00380">
    <property type="entry name" value="KINESINHEAVY"/>
</dbReference>
<dbReference type="GO" id="GO:0051231">
    <property type="term" value="P:spindle elongation"/>
    <property type="evidence" value="ECO:0007669"/>
    <property type="project" value="TreeGrafter"/>
</dbReference>
<evidence type="ECO:0000313" key="12">
    <source>
        <dbReference type="EMBL" id="KOO53570.1"/>
    </source>
</evidence>
<feature type="region of interest" description="Disordered" evidence="10">
    <location>
        <begin position="1"/>
        <end position="122"/>
    </location>
</feature>
<comment type="caution">
    <text evidence="12">The sequence shown here is derived from an EMBL/GenBank/DDBJ whole genome shotgun (WGS) entry which is preliminary data.</text>
</comment>
<feature type="repeat" description="TPR" evidence="7">
    <location>
        <begin position="750"/>
        <end position="783"/>
    </location>
</feature>
<dbReference type="Proteomes" id="UP000037460">
    <property type="component" value="Unassembled WGS sequence"/>
</dbReference>
<feature type="region of interest" description="Disordered" evidence="10">
    <location>
        <begin position="810"/>
        <end position="879"/>
    </location>
</feature>
<dbReference type="GO" id="GO:0005737">
    <property type="term" value="C:cytoplasm"/>
    <property type="evidence" value="ECO:0007669"/>
    <property type="project" value="UniProtKB-SubCell"/>
</dbReference>
<evidence type="ECO:0000256" key="4">
    <source>
        <dbReference type="ARBA" id="ARBA00022840"/>
    </source>
</evidence>
<feature type="region of interest" description="Disordered" evidence="10">
    <location>
        <begin position="587"/>
        <end position="610"/>
    </location>
</feature>
<dbReference type="GO" id="GO:0007018">
    <property type="term" value="P:microtubule-based movement"/>
    <property type="evidence" value="ECO:0007669"/>
    <property type="project" value="InterPro"/>
</dbReference>
<keyword evidence="8" id="KW-0493">Microtubule</keyword>
<evidence type="ECO:0000313" key="13">
    <source>
        <dbReference type="Proteomes" id="UP000037460"/>
    </source>
</evidence>
<dbReference type="SUPFAM" id="SSF52540">
    <property type="entry name" value="P-loop containing nucleoside triphosphate hydrolases"/>
    <property type="match status" value="1"/>
</dbReference>
<comment type="similarity">
    <text evidence="6 8">Belongs to the TRAFAC class myosin-kinesin ATPase superfamily. Kinesin family.</text>
</comment>
<feature type="region of interest" description="Disordered" evidence="10">
    <location>
        <begin position="527"/>
        <end position="551"/>
    </location>
</feature>
<keyword evidence="6 8" id="KW-0505">Motor protein</keyword>
<protein>
    <recommendedName>
        <fullName evidence="8">Kinesin-like protein</fullName>
    </recommendedName>
</protein>
<evidence type="ECO:0000256" key="1">
    <source>
        <dbReference type="ARBA" id="ARBA00004496"/>
    </source>
</evidence>
<dbReference type="EMBL" id="JWZX01000174">
    <property type="protein sequence ID" value="KOO53570.1"/>
    <property type="molecule type" value="Genomic_DNA"/>
</dbReference>
<dbReference type="OrthoDB" id="3176171at2759"/>
<evidence type="ECO:0000256" key="8">
    <source>
        <dbReference type="RuleBase" id="RU000394"/>
    </source>
</evidence>
<feature type="repeat" description="TPR" evidence="7">
    <location>
        <begin position="708"/>
        <end position="741"/>
    </location>
</feature>
<keyword evidence="7" id="KW-0802">TPR repeat</keyword>
<dbReference type="SMART" id="SM00129">
    <property type="entry name" value="KISc"/>
    <property type="match status" value="1"/>
</dbReference>
<reference evidence="13" key="1">
    <citation type="journal article" date="2015" name="PLoS Genet.">
        <title>Genome Sequence and Transcriptome Analyses of Chrysochromulina tobin: Metabolic Tools for Enhanced Algal Fitness in the Prominent Order Prymnesiales (Haptophyceae).</title>
        <authorList>
            <person name="Hovde B.T."/>
            <person name="Deodato C.R."/>
            <person name="Hunsperger H.M."/>
            <person name="Ryken S.A."/>
            <person name="Yost W."/>
            <person name="Jha R.K."/>
            <person name="Patterson J."/>
            <person name="Monnat R.J. Jr."/>
            <person name="Barlow S.B."/>
            <person name="Starkenburg S.R."/>
            <person name="Cattolico R.A."/>
        </authorList>
    </citation>
    <scope>NUCLEOTIDE SEQUENCE</scope>
    <source>
        <strain evidence="13">CCMP291</strain>
    </source>
</reference>
<evidence type="ECO:0000256" key="3">
    <source>
        <dbReference type="ARBA" id="ARBA00022741"/>
    </source>
</evidence>
<keyword evidence="2" id="KW-0963">Cytoplasm</keyword>
<evidence type="ECO:0000256" key="10">
    <source>
        <dbReference type="SAM" id="MobiDB-lite"/>
    </source>
</evidence>
<dbReference type="InterPro" id="IPR027640">
    <property type="entry name" value="Kinesin-like_fam"/>
</dbReference>
<feature type="compositionally biased region" description="Basic and acidic residues" evidence="10">
    <location>
        <begin position="811"/>
        <end position="833"/>
    </location>
</feature>
<keyword evidence="13" id="KW-1185">Reference proteome</keyword>
<evidence type="ECO:0000256" key="2">
    <source>
        <dbReference type="ARBA" id="ARBA00022490"/>
    </source>
</evidence>
<evidence type="ECO:0000256" key="9">
    <source>
        <dbReference type="SAM" id="Coils"/>
    </source>
</evidence>
<dbReference type="AlphaFoldDB" id="A0A0M0LR85"/>
<dbReference type="Gene3D" id="3.40.850.10">
    <property type="entry name" value="Kinesin motor domain"/>
    <property type="match status" value="1"/>
</dbReference>
<feature type="compositionally biased region" description="Low complexity" evidence="10">
    <location>
        <begin position="941"/>
        <end position="953"/>
    </location>
</feature>
<dbReference type="SMART" id="SM00028">
    <property type="entry name" value="TPR"/>
    <property type="match status" value="3"/>
</dbReference>